<evidence type="ECO:0000313" key="12">
    <source>
        <dbReference type="Proteomes" id="UP001566204"/>
    </source>
</evidence>
<feature type="binding site" evidence="9">
    <location>
        <position position="137"/>
    </location>
    <ligand>
        <name>4-amino-2-methyl-5-(diphosphooxymethyl)pyrimidine</name>
        <dbReference type="ChEBI" id="CHEBI:57841"/>
    </ligand>
</feature>
<sequence>MQRDTLPRLQYISQGLTFAQQKTNILRALDAGAKWIQIRWKQADEKQLAALAIHTMQACDQFGAKCIINDDVQLAKDLDAHGVHLGLDDCGIAVARQILGPQKIIGGTANRIEDVQQRINEQCDYIGLGPFKHTRTKHKLSPLLGIDGYKNMMEVIQHASPFVPPIFAIGGIASLTDIQNLLATGIYGVSLSGLLTETPQLISSIQNFLSCTHYK</sequence>
<dbReference type="EMBL" id="JBEOQB010000002">
    <property type="protein sequence ID" value="MEZ0451212.1"/>
    <property type="molecule type" value="Genomic_DNA"/>
</dbReference>
<feature type="binding site" evidence="9">
    <location>
        <begin position="134"/>
        <end position="136"/>
    </location>
    <ligand>
        <name>2-[(2R,5Z)-2-carboxy-4-methylthiazol-5(2H)-ylidene]ethyl phosphate</name>
        <dbReference type="ChEBI" id="CHEBI:62899"/>
    </ligand>
</feature>
<dbReference type="InterPro" id="IPR034291">
    <property type="entry name" value="TMP_synthase"/>
</dbReference>
<organism evidence="11 12">
    <name type="scientific">Sphingobacterium thalpophilum</name>
    <dbReference type="NCBI Taxonomy" id="259"/>
    <lineage>
        <taxon>Bacteria</taxon>
        <taxon>Pseudomonadati</taxon>
        <taxon>Bacteroidota</taxon>
        <taxon>Sphingobacteriia</taxon>
        <taxon>Sphingobacteriales</taxon>
        <taxon>Sphingobacteriaceae</taxon>
        <taxon>Sphingobacterium</taxon>
    </lineage>
</organism>
<keyword evidence="3 9" id="KW-0479">Metal-binding</keyword>
<feature type="binding site" evidence="9">
    <location>
        <position position="171"/>
    </location>
    <ligand>
        <name>2-[(2R,5Z)-2-carboxy-4-methylthiazol-5(2H)-ylidene]ethyl phosphate</name>
        <dbReference type="ChEBI" id="CHEBI:62899"/>
    </ligand>
</feature>
<dbReference type="InterPro" id="IPR036206">
    <property type="entry name" value="ThiamineP_synth_sf"/>
</dbReference>
<dbReference type="InterPro" id="IPR022998">
    <property type="entry name" value="ThiamineP_synth_TenI"/>
</dbReference>
<evidence type="ECO:0000256" key="1">
    <source>
        <dbReference type="ARBA" id="ARBA00005165"/>
    </source>
</evidence>
<keyword evidence="12" id="KW-1185">Reference proteome</keyword>
<evidence type="ECO:0000256" key="7">
    <source>
        <dbReference type="ARBA" id="ARBA00047851"/>
    </source>
</evidence>
<dbReference type="PANTHER" id="PTHR20857:SF15">
    <property type="entry name" value="THIAMINE-PHOSPHATE SYNTHASE"/>
    <property type="match status" value="1"/>
</dbReference>
<name>A0ABV4H9R7_9SPHI</name>
<reference evidence="11 12" key="1">
    <citation type="submission" date="2024-06" db="EMBL/GenBank/DDBJ databases">
        <title>Soil Sphingobacterium thalpophilum.</title>
        <authorList>
            <person name="Yang J."/>
            <person name="Li J."/>
        </authorList>
    </citation>
    <scope>NUCLEOTIDE SEQUENCE [LARGE SCALE GENOMIC DNA]</scope>
    <source>
        <strain evidence="11 12">22g91tb</strain>
    </source>
</reference>
<dbReference type="EC" id="2.5.1.3" evidence="9"/>
<evidence type="ECO:0000256" key="2">
    <source>
        <dbReference type="ARBA" id="ARBA00022679"/>
    </source>
</evidence>
<feature type="binding site" evidence="9">
    <location>
        <position position="108"/>
    </location>
    <ligand>
        <name>4-amino-2-methyl-5-(diphosphooxymethyl)pyrimidine</name>
        <dbReference type="ChEBI" id="CHEBI:57841"/>
    </ligand>
</feature>
<dbReference type="RefSeq" id="WP_370484202.1">
    <property type="nucleotide sequence ID" value="NZ_JBEOQA010000002.1"/>
</dbReference>
<accession>A0ABV4H9R7</accession>
<evidence type="ECO:0000256" key="3">
    <source>
        <dbReference type="ARBA" id="ARBA00022723"/>
    </source>
</evidence>
<dbReference type="Proteomes" id="UP001566204">
    <property type="component" value="Unassembled WGS sequence"/>
</dbReference>
<comment type="similarity">
    <text evidence="9">Belongs to the thiamine-phosphate synthase family.</text>
</comment>
<proteinExistence type="inferred from homology"/>
<dbReference type="InterPro" id="IPR013785">
    <property type="entry name" value="Aldolase_TIM"/>
</dbReference>
<evidence type="ECO:0000256" key="6">
    <source>
        <dbReference type="ARBA" id="ARBA00047334"/>
    </source>
</evidence>
<keyword evidence="2 9" id="KW-0808">Transferase</keyword>
<feature type="domain" description="Thiamine phosphate synthase/TenI" evidence="10">
    <location>
        <begin position="22"/>
        <end position="191"/>
    </location>
</feature>
<comment type="catalytic activity">
    <reaction evidence="7 9">
        <text>2-(2-carboxy-4-methylthiazol-5-yl)ethyl phosphate + 4-amino-2-methyl-5-(diphosphooxymethyl)pyrimidine + 2 H(+) = thiamine phosphate + CO2 + diphosphate</text>
        <dbReference type="Rhea" id="RHEA:47848"/>
        <dbReference type="ChEBI" id="CHEBI:15378"/>
        <dbReference type="ChEBI" id="CHEBI:16526"/>
        <dbReference type="ChEBI" id="CHEBI:33019"/>
        <dbReference type="ChEBI" id="CHEBI:37575"/>
        <dbReference type="ChEBI" id="CHEBI:57841"/>
        <dbReference type="ChEBI" id="CHEBI:62890"/>
        <dbReference type="EC" id="2.5.1.3"/>
    </reaction>
</comment>
<comment type="catalytic activity">
    <reaction evidence="6 9">
        <text>4-methyl-5-(2-phosphooxyethyl)-thiazole + 4-amino-2-methyl-5-(diphosphooxymethyl)pyrimidine + H(+) = thiamine phosphate + diphosphate</text>
        <dbReference type="Rhea" id="RHEA:22328"/>
        <dbReference type="ChEBI" id="CHEBI:15378"/>
        <dbReference type="ChEBI" id="CHEBI:33019"/>
        <dbReference type="ChEBI" id="CHEBI:37575"/>
        <dbReference type="ChEBI" id="CHEBI:57841"/>
        <dbReference type="ChEBI" id="CHEBI:58296"/>
        <dbReference type="EC" id="2.5.1.3"/>
    </reaction>
</comment>
<dbReference type="SUPFAM" id="SSF51391">
    <property type="entry name" value="Thiamin phosphate synthase"/>
    <property type="match status" value="1"/>
</dbReference>
<evidence type="ECO:0000256" key="9">
    <source>
        <dbReference type="HAMAP-Rule" id="MF_00097"/>
    </source>
</evidence>
<evidence type="ECO:0000256" key="5">
    <source>
        <dbReference type="ARBA" id="ARBA00022977"/>
    </source>
</evidence>
<dbReference type="HAMAP" id="MF_00097">
    <property type="entry name" value="TMP_synthase"/>
    <property type="match status" value="1"/>
</dbReference>
<feature type="binding site" evidence="9">
    <location>
        <position position="89"/>
    </location>
    <ligand>
        <name>Mg(2+)</name>
        <dbReference type="ChEBI" id="CHEBI:18420"/>
    </ligand>
</feature>
<keyword evidence="5 9" id="KW-0784">Thiamine biosynthesis</keyword>
<evidence type="ECO:0000313" key="11">
    <source>
        <dbReference type="EMBL" id="MEZ0451212.1"/>
    </source>
</evidence>
<comment type="pathway">
    <text evidence="1 9">Cofactor biosynthesis; thiamine diphosphate biosynthesis; thiamine phosphate from 4-amino-2-methyl-5-diphosphomethylpyrimidine and 4-methyl-5-(2-phosphoethyl)-thiazole: step 1/1.</text>
</comment>
<dbReference type="Gene3D" id="3.20.20.70">
    <property type="entry name" value="Aldolase class I"/>
    <property type="match status" value="1"/>
</dbReference>
<gene>
    <name evidence="9" type="primary">thiE</name>
    <name evidence="11" type="ORF">ABTW24_06370</name>
</gene>
<feature type="binding site" evidence="9">
    <location>
        <position position="69"/>
    </location>
    <ligand>
        <name>4-amino-2-methyl-5-(diphosphooxymethyl)pyrimidine</name>
        <dbReference type="ChEBI" id="CHEBI:57841"/>
    </ligand>
</feature>
<feature type="binding site" evidence="9">
    <location>
        <begin position="37"/>
        <end position="41"/>
    </location>
    <ligand>
        <name>4-amino-2-methyl-5-(diphosphooxymethyl)pyrimidine</name>
        <dbReference type="ChEBI" id="CHEBI:57841"/>
    </ligand>
</feature>
<comment type="cofactor">
    <cofactor evidence="9">
        <name>Mg(2+)</name>
        <dbReference type="ChEBI" id="CHEBI:18420"/>
    </cofactor>
    <text evidence="9">Binds 1 Mg(2+) ion per subunit.</text>
</comment>
<evidence type="ECO:0000259" key="10">
    <source>
        <dbReference type="Pfam" id="PF02581"/>
    </source>
</evidence>
<keyword evidence="4 9" id="KW-0460">Magnesium</keyword>
<feature type="binding site" evidence="9">
    <location>
        <position position="70"/>
    </location>
    <ligand>
        <name>Mg(2+)</name>
        <dbReference type="ChEBI" id="CHEBI:18420"/>
    </ligand>
</feature>
<dbReference type="CDD" id="cd00564">
    <property type="entry name" value="TMP_TenI"/>
    <property type="match status" value="1"/>
</dbReference>
<evidence type="ECO:0000256" key="4">
    <source>
        <dbReference type="ARBA" id="ARBA00022842"/>
    </source>
</evidence>
<comment type="catalytic activity">
    <reaction evidence="8 9">
        <text>2-[(2R,5Z)-2-carboxy-4-methylthiazol-5(2H)-ylidene]ethyl phosphate + 4-amino-2-methyl-5-(diphosphooxymethyl)pyrimidine + 2 H(+) = thiamine phosphate + CO2 + diphosphate</text>
        <dbReference type="Rhea" id="RHEA:47844"/>
        <dbReference type="ChEBI" id="CHEBI:15378"/>
        <dbReference type="ChEBI" id="CHEBI:16526"/>
        <dbReference type="ChEBI" id="CHEBI:33019"/>
        <dbReference type="ChEBI" id="CHEBI:37575"/>
        <dbReference type="ChEBI" id="CHEBI:57841"/>
        <dbReference type="ChEBI" id="CHEBI:62899"/>
        <dbReference type="EC" id="2.5.1.3"/>
    </reaction>
</comment>
<comment type="function">
    <text evidence="9">Condenses 4-methyl-5-(beta-hydroxyethyl)thiazole monophosphate (THZ-P) and 2-methyl-4-amino-5-hydroxymethyl pyrimidine pyrophosphate (HMP-PP) to form thiamine monophosphate (TMP).</text>
</comment>
<dbReference type="Pfam" id="PF02581">
    <property type="entry name" value="TMP-TENI"/>
    <property type="match status" value="1"/>
</dbReference>
<evidence type="ECO:0000256" key="8">
    <source>
        <dbReference type="ARBA" id="ARBA00047883"/>
    </source>
</evidence>
<comment type="caution">
    <text evidence="11">The sequence shown here is derived from an EMBL/GenBank/DDBJ whole genome shotgun (WGS) entry which is preliminary data.</text>
</comment>
<dbReference type="PANTHER" id="PTHR20857">
    <property type="entry name" value="THIAMINE-PHOSPHATE PYROPHOSPHORYLASE"/>
    <property type="match status" value="1"/>
</dbReference>
<comment type="caution">
    <text evidence="9">Lacks conserved residue(s) required for the propagation of feature annotation.</text>
</comment>
<protein>
    <recommendedName>
        <fullName evidence="9">Thiamine-phosphate synthase</fullName>
        <shortName evidence="9">TP synthase</shortName>
        <shortName evidence="9">TPS</shortName>
        <ecNumber evidence="9">2.5.1.3</ecNumber>
    </recommendedName>
    <alternativeName>
        <fullName evidence="9">Thiamine-phosphate pyrophosphorylase</fullName>
        <shortName evidence="9">TMP pyrophosphorylase</shortName>
        <shortName evidence="9">TMP-PPase</shortName>
    </alternativeName>
</protein>